<feature type="region of interest" description="Disordered" evidence="1">
    <location>
        <begin position="32"/>
        <end position="58"/>
    </location>
</feature>
<dbReference type="Proteomes" id="UP000245956">
    <property type="component" value="Unassembled WGS sequence"/>
</dbReference>
<protein>
    <submittedName>
        <fullName evidence="3">Uncharacterized protein</fullName>
    </submittedName>
</protein>
<reference evidence="3" key="1">
    <citation type="submission" date="2015-05" db="EMBL/GenBank/DDBJ databases">
        <authorList>
            <person name="Wang D.B."/>
            <person name="Wang M."/>
        </authorList>
    </citation>
    <scope>NUCLEOTIDE SEQUENCE</scope>
    <source>
        <strain evidence="3">36-1</strain>
    </source>
</reference>
<reference evidence="3 4" key="2">
    <citation type="journal article" date="2016" name="Front. Microbiol.">
        <title>Genome and transcriptome sequences reveal the specific parasitism of the nematophagous Purpureocillium lilacinum 36-1.</title>
        <authorList>
            <person name="Xie J."/>
            <person name="Li S."/>
            <person name="Mo C."/>
            <person name="Xiao X."/>
            <person name="Peng D."/>
            <person name="Wang G."/>
            <person name="Xiao Y."/>
        </authorList>
    </citation>
    <scope>NUCLEOTIDE SEQUENCE [LARGE SCALE GENOMIC DNA]</scope>
    <source>
        <strain evidence="3 4">36-1</strain>
    </source>
</reference>
<comment type="caution">
    <text evidence="3">The sequence shown here is derived from an EMBL/GenBank/DDBJ whole genome shotgun (WGS) entry which is preliminary data.</text>
</comment>
<evidence type="ECO:0000313" key="2">
    <source>
        <dbReference type="EMBL" id="KAK4089052.1"/>
    </source>
</evidence>
<reference evidence="2" key="3">
    <citation type="submission" date="2023-11" db="EMBL/GenBank/DDBJ databases">
        <authorList>
            <person name="Beijen E."/>
            <person name="Ohm R.A."/>
        </authorList>
    </citation>
    <scope>NUCLEOTIDE SEQUENCE</scope>
    <source>
        <strain evidence="2">CBS 150709</strain>
    </source>
</reference>
<accession>A0A2U3E3I1</accession>
<proteinExistence type="predicted"/>
<name>A0A2U3E3I1_PURLI</name>
<sequence>MPAGDIAPSCISSLPYPLRAAPLMLGPRRLQCRAGKRQSPNSVDRAWRDNAGKRNVKARPVRRPALDRPCPRHGFTSIGSALVVVSRCGGPQGLGLEPSGPVAWTMRPQPSIMPDASPQSRLTHDLDHQPCQVLHCILIRAAEQSIQSRSTCNLSAVSSTPRFIHRGRRAVSQCHDQRFVPSSSATARPQ</sequence>
<evidence type="ECO:0000313" key="4">
    <source>
        <dbReference type="Proteomes" id="UP000245956"/>
    </source>
</evidence>
<dbReference type="EMBL" id="JAWRVI010000021">
    <property type="protein sequence ID" value="KAK4089052.1"/>
    <property type="molecule type" value="Genomic_DNA"/>
</dbReference>
<evidence type="ECO:0000313" key="5">
    <source>
        <dbReference type="Proteomes" id="UP001287286"/>
    </source>
</evidence>
<dbReference type="EMBL" id="LCWV01000013">
    <property type="protein sequence ID" value="PWI69073.1"/>
    <property type="molecule type" value="Genomic_DNA"/>
</dbReference>
<dbReference type="AlphaFoldDB" id="A0A2U3E3I1"/>
<evidence type="ECO:0000256" key="1">
    <source>
        <dbReference type="SAM" id="MobiDB-lite"/>
    </source>
</evidence>
<keyword evidence="5" id="KW-1185">Reference proteome</keyword>
<organism evidence="3 4">
    <name type="scientific">Purpureocillium lilacinum</name>
    <name type="common">Paecilomyces lilacinus</name>
    <dbReference type="NCBI Taxonomy" id="33203"/>
    <lineage>
        <taxon>Eukaryota</taxon>
        <taxon>Fungi</taxon>
        <taxon>Dikarya</taxon>
        <taxon>Ascomycota</taxon>
        <taxon>Pezizomycotina</taxon>
        <taxon>Sordariomycetes</taxon>
        <taxon>Hypocreomycetidae</taxon>
        <taxon>Hypocreales</taxon>
        <taxon>Ophiocordycipitaceae</taxon>
        <taxon>Purpureocillium</taxon>
    </lineage>
</organism>
<gene>
    <name evidence="3" type="ORF">PCL_01458</name>
    <name evidence="2" type="ORF">Purlil1_6485</name>
</gene>
<evidence type="ECO:0000313" key="3">
    <source>
        <dbReference type="EMBL" id="PWI69073.1"/>
    </source>
</evidence>
<dbReference type="Proteomes" id="UP001287286">
    <property type="component" value="Unassembled WGS sequence"/>
</dbReference>
<reference evidence="2 5" key="4">
    <citation type="journal article" date="2024" name="Microbiol. Resour. Announc.">
        <title>Genome annotations for the ascomycete fungi Trichoderma harzianum, Trichoderma aggressivum, and Purpureocillium lilacinum.</title>
        <authorList>
            <person name="Beijen E.P.W."/>
            <person name="Ohm R.A."/>
        </authorList>
    </citation>
    <scope>NUCLEOTIDE SEQUENCE [LARGE SCALE GENOMIC DNA]</scope>
    <source>
        <strain evidence="2 5">CBS 150709</strain>
    </source>
</reference>